<feature type="domain" description="Alpha/beta hydrolase fold-3" evidence="2">
    <location>
        <begin position="98"/>
        <end position="312"/>
    </location>
</feature>
<name>A0A0B7FFW1_THACB</name>
<proteinExistence type="predicted"/>
<dbReference type="Proteomes" id="UP000059188">
    <property type="component" value="Unassembled WGS sequence"/>
</dbReference>
<dbReference type="Gene3D" id="3.40.50.1820">
    <property type="entry name" value="alpha/beta hydrolase"/>
    <property type="match status" value="1"/>
</dbReference>
<protein>
    <submittedName>
        <fullName evidence="3">AB hydrolase superfamily protein C1039,03</fullName>
    </submittedName>
</protein>
<reference evidence="3 4" key="1">
    <citation type="submission" date="2014-11" db="EMBL/GenBank/DDBJ databases">
        <authorList>
            <person name="Wibberg Daniel"/>
        </authorList>
    </citation>
    <scope>NUCLEOTIDE SEQUENCE [LARGE SCALE GENOMIC DNA]</scope>
    <source>
        <strain evidence="3">Rhizoctonia solani AG1-IB 7/3/14</strain>
    </source>
</reference>
<dbReference type="OrthoDB" id="408631at2759"/>
<dbReference type="SUPFAM" id="SSF53474">
    <property type="entry name" value="alpha/beta-Hydrolases"/>
    <property type="match status" value="1"/>
</dbReference>
<dbReference type="EMBL" id="LN679101">
    <property type="protein sequence ID" value="CEL55073.1"/>
    <property type="molecule type" value="Genomic_DNA"/>
</dbReference>
<dbReference type="InterPro" id="IPR029058">
    <property type="entry name" value="AB_hydrolase_fold"/>
</dbReference>
<dbReference type="Pfam" id="PF07859">
    <property type="entry name" value="Abhydrolase_3"/>
    <property type="match status" value="1"/>
</dbReference>
<dbReference type="GO" id="GO:0016787">
    <property type="term" value="F:hydrolase activity"/>
    <property type="evidence" value="ECO:0007669"/>
    <property type="project" value="UniProtKB-KW"/>
</dbReference>
<keyword evidence="4" id="KW-1185">Reference proteome</keyword>
<evidence type="ECO:0000259" key="2">
    <source>
        <dbReference type="Pfam" id="PF07859"/>
    </source>
</evidence>
<evidence type="ECO:0000313" key="4">
    <source>
        <dbReference type="Proteomes" id="UP000059188"/>
    </source>
</evidence>
<evidence type="ECO:0000256" key="1">
    <source>
        <dbReference type="ARBA" id="ARBA00022801"/>
    </source>
</evidence>
<dbReference type="InterPro" id="IPR013094">
    <property type="entry name" value="AB_hydrolase_3"/>
</dbReference>
<evidence type="ECO:0000313" key="3">
    <source>
        <dbReference type="EMBL" id="CEL55073.1"/>
    </source>
</evidence>
<dbReference type="STRING" id="1108050.A0A0B7FFW1"/>
<dbReference type="PANTHER" id="PTHR48081">
    <property type="entry name" value="AB HYDROLASE SUPERFAMILY PROTEIN C4A8.06C"/>
    <property type="match status" value="1"/>
</dbReference>
<organism evidence="3 4">
    <name type="scientific">Thanatephorus cucumeris (strain AG1-IB / isolate 7/3/14)</name>
    <name type="common">Lettuce bottom rot fungus</name>
    <name type="synonym">Rhizoctonia solani</name>
    <dbReference type="NCBI Taxonomy" id="1108050"/>
    <lineage>
        <taxon>Eukaryota</taxon>
        <taxon>Fungi</taxon>
        <taxon>Dikarya</taxon>
        <taxon>Basidiomycota</taxon>
        <taxon>Agaricomycotina</taxon>
        <taxon>Agaricomycetes</taxon>
        <taxon>Cantharellales</taxon>
        <taxon>Ceratobasidiaceae</taxon>
        <taxon>Rhizoctonia</taxon>
        <taxon>Rhizoctonia solani AG-1</taxon>
    </lineage>
</organism>
<sequence>MNRQSEAPRGSLIIPKEIIDRWDPEYRDFILSLPKEALIPPHQHGWSEDLRRAINSSTAGKSQPLSVGSTLTIDLGDFSVLCLIPDGKVPPNGWPVFIYAHGGGLLFGDAKGELSFTARVCMDVKCAVISVDYRLAPEHTFPSAFNDVWTALSWVRADGAEKLRLDKSHIAVGGYSSGATLSAAIAQRASLSEPPIQLVGQVIYMPSLDVTPSYDPVTWSSSMKDYAEVPGLWTLDVLWARDMHTPNKSDQADPRASPLLQKLEKAFKSHPPTWIGVADMDPLKNDGEAYAKLLHGQGVEVELKTYVGASHLTAVADGVCGLARKMQEDQIKFLNGVLNSK</sequence>
<accession>A0A0B7FFW1</accession>
<keyword evidence="1 3" id="KW-0378">Hydrolase</keyword>
<dbReference type="InterPro" id="IPR050300">
    <property type="entry name" value="GDXG_lipolytic_enzyme"/>
</dbReference>
<dbReference type="PANTHER" id="PTHR48081:SF8">
    <property type="entry name" value="ALPHA_BETA HYDROLASE FOLD-3 DOMAIN-CONTAINING PROTEIN-RELATED"/>
    <property type="match status" value="1"/>
</dbReference>
<gene>
    <name evidence="3" type="ORF">RSOLAG1IB_01081</name>
</gene>
<dbReference type="AlphaFoldDB" id="A0A0B7FFW1"/>